<evidence type="ECO:0000313" key="4">
    <source>
        <dbReference type="Proteomes" id="UP000276133"/>
    </source>
</evidence>
<dbReference type="OrthoDB" id="941624at2759"/>
<dbReference type="PANTHER" id="PTHR12817:SF0">
    <property type="entry name" value="GEO08327P1"/>
    <property type="match status" value="1"/>
</dbReference>
<sequence length="113" mass="12763">MVPDTYRFTDEIGIMKYVCKELWTSMFSKQIDNLRTNNSGIFVLQDNNFKILSQISDDPNSATTLYYVSFICGMLKGVVSNLGYPNTVTFDIKSTPCCKFQINMSSALVKSSK</sequence>
<dbReference type="STRING" id="10195.A0A3M7Q8G2"/>
<dbReference type="GO" id="GO:0005801">
    <property type="term" value="C:cis-Golgi network"/>
    <property type="evidence" value="ECO:0007669"/>
    <property type="project" value="TreeGrafter"/>
</dbReference>
<evidence type="ECO:0000313" key="3">
    <source>
        <dbReference type="EMBL" id="RNA07700.1"/>
    </source>
</evidence>
<dbReference type="Pfam" id="PF04051">
    <property type="entry name" value="TRAPP"/>
    <property type="match status" value="1"/>
</dbReference>
<dbReference type="Proteomes" id="UP000276133">
    <property type="component" value="Unassembled WGS sequence"/>
</dbReference>
<comment type="subcellular location">
    <subcellularLocation>
        <location evidence="1">Golgi apparatus</location>
        <location evidence="1">cis-Golgi network</location>
    </subcellularLocation>
</comment>
<dbReference type="GO" id="GO:0005802">
    <property type="term" value="C:trans-Golgi network"/>
    <property type="evidence" value="ECO:0007669"/>
    <property type="project" value="TreeGrafter"/>
</dbReference>
<comment type="caution">
    <text evidence="3">The sequence shown here is derived from an EMBL/GenBank/DDBJ whole genome shotgun (WGS) entry which is preliminary data.</text>
</comment>
<evidence type="ECO:0000256" key="1">
    <source>
        <dbReference type="ARBA" id="ARBA00004222"/>
    </source>
</evidence>
<reference evidence="3 4" key="1">
    <citation type="journal article" date="2018" name="Sci. Rep.">
        <title>Genomic signatures of local adaptation to the degree of environmental predictability in rotifers.</title>
        <authorList>
            <person name="Franch-Gras L."/>
            <person name="Hahn C."/>
            <person name="Garcia-Roger E.M."/>
            <person name="Carmona M.J."/>
            <person name="Serra M."/>
            <person name="Gomez A."/>
        </authorList>
    </citation>
    <scope>NUCLEOTIDE SEQUENCE [LARGE SCALE GENOMIC DNA]</scope>
    <source>
        <strain evidence="3">HYR1</strain>
    </source>
</reference>
<gene>
    <name evidence="3" type="ORF">BpHYR1_008241</name>
</gene>
<dbReference type="InterPro" id="IPR037992">
    <property type="entry name" value="TRAPPC6/Trs33"/>
</dbReference>
<name>A0A3M7Q8G2_BRAPC</name>
<accession>A0A3M7Q8G2</accession>
<protein>
    <submittedName>
        <fullName evidence="3">Trafficking particle complex subunit 6B</fullName>
    </submittedName>
</protein>
<comment type="similarity">
    <text evidence="2">Belongs to the TRAPP small subunits family. BET3 subfamily.</text>
</comment>
<dbReference type="PANTHER" id="PTHR12817">
    <property type="entry name" value="TRAFFICKING PROTEIN PARTICLE COMPLEX SUBUNIT 6B"/>
    <property type="match status" value="1"/>
</dbReference>
<dbReference type="GO" id="GO:0030008">
    <property type="term" value="C:TRAPP complex"/>
    <property type="evidence" value="ECO:0007669"/>
    <property type="project" value="TreeGrafter"/>
</dbReference>
<dbReference type="AlphaFoldDB" id="A0A3M7Q8G2"/>
<dbReference type="InterPro" id="IPR007194">
    <property type="entry name" value="TRAPP_component"/>
</dbReference>
<dbReference type="Gene3D" id="3.30.1380.20">
    <property type="entry name" value="Trafficking protein particle complex subunit 3"/>
    <property type="match status" value="1"/>
</dbReference>
<dbReference type="GO" id="GO:0006888">
    <property type="term" value="P:endoplasmic reticulum to Golgi vesicle-mediated transport"/>
    <property type="evidence" value="ECO:0007669"/>
    <property type="project" value="TreeGrafter"/>
</dbReference>
<dbReference type="SUPFAM" id="SSF111126">
    <property type="entry name" value="Ligand-binding domain in the NO signalling and Golgi transport"/>
    <property type="match status" value="1"/>
</dbReference>
<evidence type="ECO:0000256" key="2">
    <source>
        <dbReference type="ARBA" id="ARBA00006218"/>
    </source>
</evidence>
<proteinExistence type="inferred from homology"/>
<keyword evidence="4" id="KW-1185">Reference proteome</keyword>
<dbReference type="CDD" id="cd14944">
    <property type="entry name" value="TRAPPC6A_Trs33"/>
    <property type="match status" value="1"/>
</dbReference>
<dbReference type="InterPro" id="IPR024096">
    <property type="entry name" value="NO_sig/Golgi_transp_ligand-bd"/>
</dbReference>
<organism evidence="3 4">
    <name type="scientific">Brachionus plicatilis</name>
    <name type="common">Marine rotifer</name>
    <name type="synonym">Brachionus muelleri</name>
    <dbReference type="NCBI Taxonomy" id="10195"/>
    <lineage>
        <taxon>Eukaryota</taxon>
        <taxon>Metazoa</taxon>
        <taxon>Spiralia</taxon>
        <taxon>Gnathifera</taxon>
        <taxon>Rotifera</taxon>
        <taxon>Eurotatoria</taxon>
        <taxon>Monogononta</taxon>
        <taxon>Pseudotrocha</taxon>
        <taxon>Ploima</taxon>
        <taxon>Brachionidae</taxon>
        <taxon>Brachionus</taxon>
    </lineage>
</organism>
<dbReference type="EMBL" id="REGN01006961">
    <property type="protein sequence ID" value="RNA07700.1"/>
    <property type="molecule type" value="Genomic_DNA"/>
</dbReference>